<evidence type="ECO:0000313" key="1">
    <source>
        <dbReference type="EMBL" id="GME82109.1"/>
    </source>
</evidence>
<dbReference type="Proteomes" id="UP001165064">
    <property type="component" value="Unassembled WGS sequence"/>
</dbReference>
<sequence length="580" mass="65177">MISTSRPAHLLCLESDVWHHHNQNPTFHTTSPQTSIMGNIPSNLLDDLSEVGSDEIDRLAKRFMKLDADNSGAIEKNEFLAIPGIGQNPLAKRVIDIFDENKGGDIDFKEFVAGLSVFSSAGSVDDKLRFLFKVYDIDNDGYISNGELFLVLRMMVANSLTDIQLQQLVDRTIMESDHDGDGKLSFDEFKQTINAKLALVHKRFVSLLCHPKDTISCVDDSMSLPAETTDKTDKNKPGIKFESSFARARSLRRLSSGMSIHLVTTYTTVSKRHLTNRLELNYELIVSIADHETQLTSLLNNISQPDLLEEAGETFANHSLTELPSPTPSISTKKHNDNENTKHQSKSPLNGSESTSDENVSTPAGSDGPIPSISQDHAQKLAGKGLDNVSLASVWPDFSFSSHLQDVPHMYNDSVSPLERGQDMRLMGQSKISMSPTNMTMSLPVLPSLGTIDDPLHFLKNQEILILNSLQKLIKNHHTYLAKGDKRLMKNRRRILDSFYQLYQIHQSMKELYNSDKYSKLNLLKEFQARANRKAKIQKKIHDEQNNTDEGKTYQFLYNESVSIGSEIVKLEARCQAQWL</sequence>
<evidence type="ECO:0000313" key="2">
    <source>
        <dbReference type="Proteomes" id="UP001165064"/>
    </source>
</evidence>
<accession>A0ACB5T650</accession>
<keyword evidence="2" id="KW-1185">Reference proteome</keyword>
<protein>
    <submittedName>
        <fullName evidence="1">Unnamed protein product</fullName>
    </submittedName>
</protein>
<comment type="caution">
    <text evidence="1">The sequence shown here is derived from an EMBL/GenBank/DDBJ whole genome shotgun (WGS) entry which is preliminary data.</text>
</comment>
<dbReference type="EMBL" id="BSXS01003882">
    <property type="protein sequence ID" value="GME82109.1"/>
    <property type="molecule type" value="Genomic_DNA"/>
</dbReference>
<proteinExistence type="predicted"/>
<gene>
    <name evidence="1" type="ORF">Amon02_000532100</name>
</gene>
<reference evidence="1" key="1">
    <citation type="submission" date="2023-04" db="EMBL/GenBank/DDBJ databases">
        <title>Ambrosiozyma monospora NBRC 10751.</title>
        <authorList>
            <person name="Ichikawa N."/>
            <person name="Sato H."/>
            <person name="Tonouchi N."/>
        </authorList>
    </citation>
    <scope>NUCLEOTIDE SEQUENCE</scope>
    <source>
        <strain evidence="1">NBRC 10751</strain>
    </source>
</reference>
<name>A0ACB5T650_AMBMO</name>
<organism evidence="1 2">
    <name type="scientific">Ambrosiozyma monospora</name>
    <name type="common">Yeast</name>
    <name type="synonym">Endomycopsis monosporus</name>
    <dbReference type="NCBI Taxonomy" id="43982"/>
    <lineage>
        <taxon>Eukaryota</taxon>
        <taxon>Fungi</taxon>
        <taxon>Dikarya</taxon>
        <taxon>Ascomycota</taxon>
        <taxon>Saccharomycotina</taxon>
        <taxon>Pichiomycetes</taxon>
        <taxon>Pichiales</taxon>
        <taxon>Pichiaceae</taxon>
        <taxon>Ambrosiozyma</taxon>
    </lineage>
</organism>